<keyword evidence="3" id="KW-1003">Cell membrane</keyword>
<name>F7BEI2_CIOIN</name>
<dbReference type="SMART" id="SM00008">
    <property type="entry name" value="HormR"/>
    <property type="match status" value="1"/>
</dbReference>
<evidence type="ECO:0000313" key="12">
    <source>
        <dbReference type="Proteomes" id="UP000008144"/>
    </source>
</evidence>
<dbReference type="InterPro" id="IPR000832">
    <property type="entry name" value="GPCR_2_secretin-like"/>
</dbReference>
<evidence type="ECO:0000313" key="11">
    <source>
        <dbReference type="Ensembl" id="ENSCINP00000023016.1"/>
    </source>
</evidence>
<dbReference type="Gene3D" id="4.10.1240.10">
    <property type="entry name" value="GPCR, family 2, extracellular hormone receptor domain"/>
    <property type="match status" value="1"/>
</dbReference>
<evidence type="ECO:0000256" key="9">
    <source>
        <dbReference type="SAM" id="SignalP"/>
    </source>
</evidence>
<keyword evidence="5 8" id="KW-1133">Transmembrane helix</keyword>
<dbReference type="InterPro" id="IPR001879">
    <property type="entry name" value="GPCR_2_extracellular_dom"/>
</dbReference>
<dbReference type="Proteomes" id="UP000008144">
    <property type="component" value="Chromosome 5"/>
</dbReference>
<dbReference type="EMBL" id="EAAA01002071">
    <property type="status" value="NOT_ANNOTATED_CDS"/>
    <property type="molecule type" value="Genomic_DNA"/>
</dbReference>
<reference evidence="11" key="2">
    <citation type="journal article" date="2008" name="Genome Biol.">
        <title>Improved genome assembly and evidence-based global gene model set for the chordate Ciona intestinalis: new insight into intron and operon populations.</title>
        <authorList>
            <person name="Satou Y."/>
            <person name="Mineta K."/>
            <person name="Ogasawara M."/>
            <person name="Sasakura Y."/>
            <person name="Shoguchi E."/>
            <person name="Ueno K."/>
            <person name="Yamada L."/>
            <person name="Matsumoto J."/>
            <person name="Wasserscheid J."/>
            <person name="Dewar K."/>
            <person name="Wiley G.B."/>
            <person name="Macmil S.L."/>
            <person name="Roe B.A."/>
            <person name="Zeller R.W."/>
            <person name="Hastings K.E."/>
            <person name="Lemaire P."/>
            <person name="Lindquist E."/>
            <person name="Endo T."/>
            <person name="Hotta K."/>
            <person name="Inaba K."/>
        </authorList>
    </citation>
    <scope>NUCLEOTIDE SEQUENCE [LARGE SCALE GENOMIC DNA]</scope>
    <source>
        <strain evidence="11">wild type</strain>
    </source>
</reference>
<dbReference type="PRINTS" id="PR00249">
    <property type="entry name" value="GPCRSECRETIN"/>
</dbReference>
<dbReference type="GO" id="GO:0004930">
    <property type="term" value="F:G protein-coupled receptor activity"/>
    <property type="evidence" value="ECO:0007669"/>
    <property type="project" value="InterPro"/>
</dbReference>
<reference evidence="11" key="4">
    <citation type="submission" date="2025-09" db="UniProtKB">
        <authorList>
            <consortium name="Ensembl"/>
        </authorList>
    </citation>
    <scope>IDENTIFICATION</scope>
</reference>
<accession>F7BEI2</accession>
<evidence type="ECO:0000256" key="5">
    <source>
        <dbReference type="ARBA" id="ARBA00022989"/>
    </source>
</evidence>
<feature type="domain" description="G-protein coupled receptors family 2 profile 1" evidence="10">
    <location>
        <begin position="106"/>
        <end position="184"/>
    </location>
</feature>
<dbReference type="PANTHER" id="PTHR45620">
    <property type="entry name" value="PDF RECEPTOR-LIKE PROTEIN-RELATED"/>
    <property type="match status" value="1"/>
</dbReference>
<dbReference type="Pfam" id="PF00002">
    <property type="entry name" value="7tm_2"/>
    <property type="match status" value="1"/>
</dbReference>
<protein>
    <recommendedName>
        <fullName evidence="10">G-protein coupled receptors family 2 profile 1 domain-containing protein</fullName>
    </recommendedName>
</protein>
<dbReference type="PROSITE" id="PS50227">
    <property type="entry name" value="G_PROTEIN_RECEP_F2_3"/>
    <property type="match status" value="1"/>
</dbReference>
<dbReference type="STRING" id="7719.ENSCINP00000023016"/>
<dbReference type="InParanoid" id="F7BEI2"/>
<sequence length="271" mass="30613">MCKMRFGICTLFCQYWFILRVSGGPIVNTDASWTENNTGPDMETTTIVTDIQTTTITQTRDTTSLTSSIKIGNTTIDVSCNVVKNHLEKVADKLLALENELPRHIACQIFRDCRLEDQPAGGICQATVDSMGVCFTQTKPGRVAYSGCPTILNGINYIGNSSKECYMNGTWAIKSNYDSCIHRLSQHQNLSFCTYHQASSTGWSYEKEICKYHFVSWTVLTIVGRSISLFALCIAFASFCILRRRNLKMIIHWNFVMSLIIRNVTWFLLFG</sequence>
<keyword evidence="12" id="KW-1185">Reference proteome</keyword>
<keyword evidence="6 8" id="KW-0472">Membrane</keyword>
<feature type="signal peptide" evidence="9">
    <location>
        <begin position="1"/>
        <end position="23"/>
    </location>
</feature>
<comment type="similarity">
    <text evidence="2">Belongs to the G-protein coupled receptor 2 family.</text>
</comment>
<dbReference type="Pfam" id="PF02793">
    <property type="entry name" value="HRM"/>
    <property type="match status" value="1"/>
</dbReference>
<comment type="subcellular location">
    <subcellularLocation>
        <location evidence="1">Cell membrane</location>
        <topology evidence="1">Multi-pass membrane protein</topology>
    </subcellularLocation>
</comment>
<dbReference type="Ensembl" id="ENSCINT00000023262.1">
    <property type="protein sequence ID" value="ENSCINP00000023016.1"/>
    <property type="gene ID" value="ENSCING00000012294.1"/>
</dbReference>
<dbReference type="GO" id="GO:0005886">
    <property type="term" value="C:plasma membrane"/>
    <property type="evidence" value="ECO:0007669"/>
    <property type="project" value="UniProtKB-SubCell"/>
</dbReference>
<keyword evidence="9" id="KW-0732">Signal</keyword>
<dbReference type="Gene3D" id="1.20.1070.10">
    <property type="entry name" value="Rhodopsin 7-helix transmembrane proteins"/>
    <property type="match status" value="1"/>
</dbReference>
<dbReference type="InterPro" id="IPR036445">
    <property type="entry name" value="GPCR_2_extracell_dom_sf"/>
</dbReference>
<evidence type="ECO:0000256" key="2">
    <source>
        <dbReference type="ARBA" id="ARBA00005314"/>
    </source>
</evidence>
<reference evidence="12" key="1">
    <citation type="journal article" date="2002" name="Science">
        <title>The draft genome of Ciona intestinalis: insights into chordate and vertebrate origins.</title>
        <authorList>
            <person name="Dehal P."/>
            <person name="Satou Y."/>
            <person name="Campbell R.K."/>
            <person name="Chapman J."/>
            <person name="Degnan B."/>
            <person name="De Tomaso A."/>
            <person name="Davidson B."/>
            <person name="Di Gregorio A."/>
            <person name="Gelpke M."/>
            <person name="Goodstein D.M."/>
            <person name="Harafuji N."/>
            <person name="Hastings K.E."/>
            <person name="Ho I."/>
            <person name="Hotta K."/>
            <person name="Huang W."/>
            <person name="Kawashima T."/>
            <person name="Lemaire P."/>
            <person name="Martinez D."/>
            <person name="Meinertzhagen I.A."/>
            <person name="Necula S."/>
            <person name="Nonaka M."/>
            <person name="Putnam N."/>
            <person name="Rash S."/>
            <person name="Saiga H."/>
            <person name="Satake M."/>
            <person name="Terry A."/>
            <person name="Yamada L."/>
            <person name="Wang H.G."/>
            <person name="Awazu S."/>
            <person name="Azumi K."/>
            <person name="Boore J."/>
            <person name="Branno M."/>
            <person name="Chin-Bow S."/>
            <person name="DeSantis R."/>
            <person name="Doyle S."/>
            <person name="Francino P."/>
            <person name="Keys D.N."/>
            <person name="Haga S."/>
            <person name="Hayashi H."/>
            <person name="Hino K."/>
            <person name="Imai K.S."/>
            <person name="Inaba K."/>
            <person name="Kano S."/>
            <person name="Kobayashi K."/>
            <person name="Kobayashi M."/>
            <person name="Lee B.I."/>
            <person name="Makabe K.W."/>
            <person name="Manohar C."/>
            <person name="Matassi G."/>
            <person name="Medina M."/>
            <person name="Mochizuki Y."/>
            <person name="Mount S."/>
            <person name="Morishita T."/>
            <person name="Miura S."/>
            <person name="Nakayama A."/>
            <person name="Nishizaka S."/>
            <person name="Nomoto H."/>
            <person name="Ohta F."/>
            <person name="Oishi K."/>
            <person name="Rigoutsos I."/>
            <person name="Sano M."/>
            <person name="Sasaki A."/>
            <person name="Sasakura Y."/>
            <person name="Shoguchi E."/>
            <person name="Shin-i T."/>
            <person name="Spagnuolo A."/>
            <person name="Stainier D."/>
            <person name="Suzuki M.M."/>
            <person name="Tassy O."/>
            <person name="Takatori N."/>
            <person name="Tokuoka M."/>
            <person name="Yagi K."/>
            <person name="Yoshizaki F."/>
            <person name="Wada S."/>
            <person name="Zhang C."/>
            <person name="Hyatt P.D."/>
            <person name="Larimer F."/>
            <person name="Detter C."/>
            <person name="Doggett N."/>
            <person name="Glavina T."/>
            <person name="Hawkins T."/>
            <person name="Richardson P."/>
            <person name="Lucas S."/>
            <person name="Kohara Y."/>
            <person name="Levine M."/>
            <person name="Satoh N."/>
            <person name="Rokhsar D.S."/>
        </authorList>
    </citation>
    <scope>NUCLEOTIDE SEQUENCE [LARGE SCALE GENOMIC DNA]</scope>
</reference>
<dbReference type="PANTHER" id="PTHR45620:SF15">
    <property type="entry name" value="DIURETIC HORMONE 44 RECEPTOR 1-RELATED"/>
    <property type="match status" value="1"/>
</dbReference>
<proteinExistence type="inferred from homology"/>
<keyword evidence="4 8" id="KW-0812">Transmembrane</keyword>
<evidence type="ECO:0000256" key="1">
    <source>
        <dbReference type="ARBA" id="ARBA00004651"/>
    </source>
</evidence>
<evidence type="ECO:0000256" key="3">
    <source>
        <dbReference type="ARBA" id="ARBA00022475"/>
    </source>
</evidence>
<evidence type="ECO:0000256" key="6">
    <source>
        <dbReference type="ARBA" id="ARBA00023136"/>
    </source>
</evidence>
<reference evidence="11" key="3">
    <citation type="submission" date="2025-08" db="UniProtKB">
        <authorList>
            <consortium name="Ensembl"/>
        </authorList>
    </citation>
    <scope>IDENTIFICATION</scope>
</reference>
<dbReference type="HOGENOM" id="CLU_1028676_0_0_1"/>
<dbReference type="InterPro" id="IPR017983">
    <property type="entry name" value="GPCR_2_secretin-like_CS"/>
</dbReference>
<evidence type="ECO:0000256" key="7">
    <source>
        <dbReference type="ARBA" id="ARBA00023180"/>
    </source>
</evidence>
<dbReference type="SUPFAM" id="SSF111418">
    <property type="entry name" value="Hormone receptor domain"/>
    <property type="match status" value="1"/>
</dbReference>
<dbReference type="AlphaFoldDB" id="F7BEI2"/>
<organism evidence="11 12">
    <name type="scientific">Ciona intestinalis</name>
    <name type="common">Transparent sea squirt</name>
    <name type="synonym">Ascidia intestinalis</name>
    <dbReference type="NCBI Taxonomy" id="7719"/>
    <lineage>
        <taxon>Eukaryota</taxon>
        <taxon>Metazoa</taxon>
        <taxon>Chordata</taxon>
        <taxon>Tunicata</taxon>
        <taxon>Ascidiacea</taxon>
        <taxon>Phlebobranchia</taxon>
        <taxon>Cionidae</taxon>
        <taxon>Ciona</taxon>
    </lineage>
</organism>
<evidence type="ECO:0000259" key="10">
    <source>
        <dbReference type="PROSITE" id="PS50227"/>
    </source>
</evidence>
<dbReference type="PROSITE" id="PS00649">
    <property type="entry name" value="G_PROTEIN_RECEP_F2_1"/>
    <property type="match status" value="1"/>
</dbReference>
<feature type="chain" id="PRO_5003348608" description="G-protein coupled receptors family 2 profile 1 domain-containing protein" evidence="9">
    <location>
        <begin position="24"/>
        <end position="271"/>
    </location>
</feature>
<evidence type="ECO:0000256" key="4">
    <source>
        <dbReference type="ARBA" id="ARBA00022692"/>
    </source>
</evidence>
<feature type="transmembrane region" description="Helical" evidence="8">
    <location>
        <begin position="214"/>
        <end position="242"/>
    </location>
</feature>
<evidence type="ECO:0000256" key="8">
    <source>
        <dbReference type="SAM" id="Phobius"/>
    </source>
</evidence>
<dbReference type="InterPro" id="IPR050332">
    <property type="entry name" value="GPCR_2"/>
</dbReference>
<feature type="transmembrane region" description="Helical" evidence="8">
    <location>
        <begin position="249"/>
        <end position="269"/>
    </location>
</feature>
<keyword evidence="7" id="KW-0325">Glycoprotein</keyword>